<dbReference type="EMBL" id="JBJKFK010003024">
    <property type="protein sequence ID" value="KAL3310359.1"/>
    <property type="molecule type" value="Genomic_DNA"/>
</dbReference>
<dbReference type="PANTHER" id="PTHR10231">
    <property type="entry name" value="NUCLEOTIDE-SUGAR TRANSMEMBRANE TRANSPORTER"/>
    <property type="match status" value="1"/>
</dbReference>
<gene>
    <name evidence="8" type="ORF">Ciccas_011076</name>
</gene>
<evidence type="ECO:0008006" key="10">
    <source>
        <dbReference type="Google" id="ProtNLM"/>
    </source>
</evidence>
<evidence type="ECO:0000256" key="6">
    <source>
        <dbReference type="ARBA" id="ARBA00023136"/>
    </source>
</evidence>
<evidence type="ECO:0000256" key="1">
    <source>
        <dbReference type="ARBA" id="ARBA00004141"/>
    </source>
</evidence>
<keyword evidence="3" id="KW-0762">Sugar transport</keyword>
<comment type="subcellular location">
    <subcellularLocation>
        <location evidence="1">Membrane</location>
        <topology evidence="1">Multi-pass membrane protein</topology>
    </subcellularLocation>
</comment>
<evidence type="ECO:0000256" key="3">
    <source>
        <dbReference type="ARBA" id="ARBA00022597"/>
    </source>
</evidence>
<feature type="transmembrane region" description="Helical" evidence="7">
    <location>
        <begin position="154"/>
        <end position="173"/>
    </location>
</feature>
<dbReference type="InterPro" id="IPR007271">
    <property type="entry name" value="Nuc_sug_transpt"/>
</dbReference>
<evidence type="ECO:0000313" key="8">
    <source>
        <dbReference type="EMBL" id="KAL3310359.1"/>
    </source>
</evidence>
<feature type="transmembrane region" description="Helical" evidence="7">
    <location>
        <begin position="185"/>
        <end position="207"/>
    </location>
</feature>
<feature type="transmembrane region" description="Helical" evidence="7">
    <location>
        <begin position="81"/>
        <end position="100"/>
    </location>
</feature>
<evidence type="ECO:0000256" key="5">
    <source>
        <dbReference type="ARBA" id="ARBA00022989"/>
    </source>
</evidence>
<evidence type="ECO:0000256" key="4">
    <source>
        <dbReference type="ARBA" id="ARBA00022692"/>
    </source>
</evidence>
<evidence type="ECO:0000256" key="7">
    <source>
        <dbReference type="SAM" id="Phobius"/>
    </source>
</evidence>
<keyword evidence="4 7" id="KW-0812">Transmembrane</keyword>
<feature type="transmembrane region" description="Helical" evidence="7">
    <location>
        <begin position="241"/>
        <end position="257"/>
    </location>
</feature>
<dbReference type="AlphaFoldDB" id="A0ABD2PSY7"/>
<dbReference type="Pfam" id="PF04142">
    <property type="entry name" value="Nuc_sug_transp"/>
    <property type="match status" value="1"/>
</dbReference>
<keyword evidence="5 7" id="KW-1133">Transmembrane helix</keyword>
<keyword evidence="9" id="KW-1185">Reference proteome</keyword>
<keyword evidence="6 7" id="KW-0472">Membrane</keyword>
<dbReference type="InterPro" id="IPR037185">
    <property type="entry name" value="EmrE-like"/>
</dbReference>
<feature type="transmembrane region" description="Helical" evidence="7">
    <location>
        <begin position="112"/>
        <end position="133"/>
    </location>
</feature>
<evidence type="ECO:0000313" key="9">
    <source>
        <dbReference type="Proteomes" id="UP001626550"/>
    </source>
</evidence>
<accession>A0ABD2PSY7</accession>
<reference evidence="8 9" key="1">
    <citation type="submission" date="2024-11" db="EMBL/GenBank/DDBJ databases">
        <title>Adaptive evolution of stress response genes in parasites aligns with host niche diversity.</title>
        <authorList>
            <person name="Hahn C."/>
            <person name="Resl P."/>
        </authorList>
    </citation>
    <scope>NUCLEOTIDE SEQUENCE [LARGE SCALE GENOMIC DNA]</scope>
    <source>
        <strain evidence="8">EGGRZ-B1_66</strain>
        <tissue evidence="8">Body</tissue>
    </source>
</reference>
<evidence type="ECO:0000256" key="2">
    <source>
        <dbReference type="ARBA" id="ARBA00009976"/>
    </source>
</evidence>
<organism evidence="8 9">
    <name type="scientific">Cichlidogyrus casuarinus</name>
    <dbReference type="NCBI Taxonomy" id="1844966"/>
    <lineage>
        <taxon>Eukaryota</taxon>
        <taxon>Metazoa</taxon>
        <taxon>Spiralia</taxon>
        <taxon>Lophotrochozoa</taxon>
        <taxon>Platyhelminthes</taxon>
        <taxon>Monogenea</taxon>
        <taxon>Monopisthocotylea</taxon>
        <taxon>Dactylogyridea</taxon>
        <taxon>Ancyrocephalidae</taxon>
        <taxon>Cichlidogyrus</taxon>
    </lineage>
</organism>
<dbReference type="Gene3D" id="1.10.3730.20">
    <property type="match status" value="1"/>
</dbReference>
<protein>
    <recommendedName>
        <fullName evidence="10">UDP-sugar transporter protein SLC35A4</fullName>
    </recommendedName>
</protein>
<proteinExistence type="inferred from homology"/>
<dbReference type="SUPFAM" id="SSF103481">
    <property type="entry name" value="Multidrug resistance efflux transporter EmrE"/>
    <property type="match status" value="1"/>
</dbReference>
<dbReference type="Proteomes" id="UP001626550">
    <property type="component" value="Unassembled WGS sequence"/>
</dbReference>
<comment type="caution">
    <text evidence="8">The sequence shown here is derived from an EMBL/GenBank/DDBJ whole genome shotgun (WGS) entry which is preliminary data.</text>
</comment>
<feature type="transmembrane region" description="Helical" evidence="7">
    <location>
        <begin position="20"/>
        <end position="36"/>
    </location>
</feature>
<comment type="similarity">
    <text evidence="2">Belongs to the nucleotide-sugar transporter family. SLC35A subfamily.</text>
</comment>
<keyword evidence="3" id="KW-0813">Transport</keyword>
<dbReference type="GO" id="GO:0016020">
    <property type="term" value="C:membrane"/>
    <property type="evidence" value="ECO:0007669"/>
    <property type="project" value="UniProtKB-SubCell"/>
</dbReference>
<name>A0ABD2PSY7_9PLAT</name>
<feature type="transmembrane region" description="Helical" evidence="7">
    <location>
        <begin position="216"/>
        <end position="235"/>
    </location>
</feature>
<sequence>MAYRIQNTNSTANHLSPRILFVTVAPFTVSAILYTFSNNLSYHTLKYMDPVSYQVLTNLKILTTAVLFRIILRKPLTWKKWLALLLLMAGSMLDGASGKVGSSSSVNMTASYMHVTYFGIFLMMIYTTISGFSGVYTEYTIKKIPKMDINLQNCLLYIFGILINGFLFVTSGLSDNKPLNLFEGFSVYTWIIILTQSLVGIFFGYVFKYASNITRLFIIGCSMVLTTLLAMLIWAMPIHPLFLLTASLIILSLYLYYS</sequence>
<feature type="transmembrane region" description="Helical" evidence="7">
    <location>
        <begin position="51"/>
        <end position="72"/>
    </location>
</feature>